<feature type="signal peptide" evidence="8">
    <location>
        <begin position="1"/>
        <end position="21"/>
    </location>
</feature>
<dbReference type="AlphaFoldDB" id="A0A9X1YJI9"/>
<reference evidence="11" key="1">
    <citation type="submission" date="2021-11" db="EMBL/GenBank/DDBJ databases">
        <title>BS-T2-15 a new species belonging to the Comamonadaceae family isolated from the soil of a French oak forest.</title>
        <authorList>
            <person name="Mieszkin S."/>
            <person name="Alain K."/>
        </authorList>
    </citation>
    <scope>NUCLEOTIDE SEQUENCE</scope>
    <source>
        <strain evidence="11">BS-T2-15</strain>
    </source>
</reference>
<comment type="caution">
    <text evidence="11">The sequence shown here is derived from an EMBL/GenBank/DDBJ whole genome shotgun (WGS) entry which is preliminary data.</text>
</comment>
<keyword evidence="2 8" id="KW-1134">Transmembrane beta strand</keyword>
<comment type="function">
    <text evidence="8">Part of the outer membrane protein assembly complex, which is involved in assembly and insertion of beta-barrel proteins into the outer membrane.</text>
</comment>
<dbReference type="InterPro" id="IPR039910">
    <property type="entry name" value="D15-like"/>
</dbReference>
<sequence length="760" mass="83389" precursor="true">MRPVAACVILAGAALPLAALAIEPFQIRDIRVEGLQRTDPGSVFSVMPFRVGDSYSDEKAAAALRALFATGLFKDVRIDVEGDVVVVIVDERATIASVNFLGTKEFDKDTLVKALKDAGIGEGLPFDKAIVDRAEQEIKRQYLGHSLYAAEVVTTVTPLERNRVNVTFKVSEGDVAHIRDIRIIGAKAFSESKLIDQLDLTTGGWLTWYTKSDRYSRTKLNADLEKLRAFYLNKGYLEFDITSTQVTISPDKQTISVTIAVTEGQPYVVTAVRLEGNYLGRDAQFKNLITIKPGASYHGDDVTATTRAFTDLFGTYGYAFAHVEPRTEVDRKTGQVVVVLVADPGRRAYVRRVNLSGNTITRDEVIRREFRQFESAWYDGSKIKLSRDRVDRLGFFSSVDVDTNDVPGAPDQVDLTVNVVEKPTGNLTLAAGYSQADKISLTGSIKKENVFGSGNYIALDVSTAHTNKNLSISETNPYFTDDGISRTFDIYYRTSRPLNSSGDAYAVSTPGFDVRFGLPYSEYDTVFVGIGAEQTHIGSLQGVPNSYFDFVGQFGSYANSYPITAGWSRDERDSGISPTAGRYIRANTDFSLWGDVQYARMNGQVTQYFDLGNHFSLGVNAEVGYGTGLNGKEYPVFKNFYGGGLGSVRVFEQGSLGKGTVDVTGAFIGGSKKLNINNELYIPVPGADKDKSLRLFAFLDAGNVWTEHDHMDLGTLRASAGLGLSWTSPVGPFKLSYGLPIRAEPNDRIQRFQFQVGTAF</sequence>
<evidence type="ECO:0000259" key="10">
    <source>
        <dbReference type="PROSITE" id="PS51779"/>
    </source>
</evidence>
<dbReference type="Gene3D" id="2.40.160.50">
    <property type="entry name" value="membrane protein fhac: a member of the omp85/tpsb transporter family"/>
    <property type="match status" value="1"/>
</dbReference>
<evidence type="ECO:0000256" key="8">
    <source>
        <dbReference type="HAMAP-Rule" id="MF_01430"/>
    </source>
</evidence>
<evidence type="ECO:0000256" key="3">
    <source>
        <dbReference type="ARBA" id="ARBA00022692"/>
    </source>
</evidence>
<feature type="domain" description="POTRA" evidence="10">
    <location>
        <begin position="25"/>
        <end position="92"/>
    </location>
</feature>
<dbReference type="PIRSF" id="PIRSF006076">
    <property type="entry name" value="OM_assembly_OMP85"/>
    <property type="match status" value="1"/>
</dbReference>
<dbReference type="PANTHER" id="PTHR12815">
    <property type="entry name" value="SORTING AND ASSEMBLY MACHINERY SAMM50 PROTEIN FAMILY MEMBER"/>
    <property type="match status" value="1"/>
</dbReference>
<gene>
    <name evidence="8 11" type="primary">bamA</name>
    <name evidence="11" type="ORF">LPC04_12685</name>
</gene>
<evidence type="ECO:0000256" key="9">
    <source>
        <dbReference type="NCBIfam" id="TIGR03303"/>
    </source>
</evidence>
<evidence type="ECO:0000313" key="12">
    <source>
        <dbReference type="Proteomes" id="UP001139353"/>
    </source>
</evidence>
<name>A0A9X1YJI9_9BURK</name>
<dbReference type="EMBL" id="JAJLJH010000002">
    <property type="protein sequence ID" value="MCK9686565.1"/>
    <property type="molecule type" value="Genomic_DNA"/>
</dbReference>
<dbReference type="PROSITE" id="PS51779">
    <property type="entry name" value="POTRA"/>
    <property type="match status" value="4"/>
</dbReference>
<keyword evidence="4 8" id="KW-0732">Signal</keyword>
<keyword evidence="7 8" id="KW-0998">Cell outer membrane</keyword>
<comment type="subunit">
    <text evidence="8">Part of the Bam complex.</text>
</comment>
<keyword evidence="5 8" id="KW-0677">Repeat</keyword>
<keyword evidence="6 8" id="KW-0472">Membrane</keyword>
<dbReference type="InterPro" id="IPR000184">
    <property type="entry name" value="Bac_surfAg_D15"/>
</dbReference>
<dbReference type="Proteomes" id="UP001139353">
    <property type="component" value="Unassembled WGS sequence"/>
</dbReference>
<protein>
    <recommendedName>
        <fullName evidence="8 9">Outer membrane protein assembly factor BamA</fullName>
    </recommendedName>
</protein>
<feature type="domain" description="POTRA" evidence="10">
    <location>
        <begin position="348"/>
        <end position="422"/>
    </location>
</feature>
<comment type="subcellular location">
    <subcellularLocation>
        <location evidence="8">Cell outer membrane</location>
    </subcellularLocation>
    <subcellularLocation>
        <location evidence="1">Membrane</location>
    </subcellularLocation>
</comment>
<proteinExistence type="inferred from homology"/>
<dbReference type="InterPro" id="IPR023707">
    <property type="entry name" value="OM_assembly_BamA"/>
</dbReference>
<evidence type="ECO:0000256" key="7">
    <source>
        <dbReference type="ARBA" id="ARBA00023237"/>
    </source>
</evidence>
<comment type="similarity">
    <text evidence="8">Belongs to the BamA family.</text>
</comment>
<keyword evidence="3 8" id="KW-0812">Transmembrane</keyword>
<dbReference type="Pfam" id="PF07244">
    <property type="entry name" value="POTRA"/>
    <property type="match status" value="5"/>
</dbReference>
<evidence type="ECO:0000256" key="5">
    <source>
        <dbReference type="ARBA" id="ARBA00022737"/>
    </source>
</evidence>
<dbReference type="GO" id="GO:0043165">
    <property type="term" value="P:Gram-negative-bacterium-type cell outer membrane assembly"/>
    <property type="evidence" value="ECO:0007669"/>
    <property type="project" value="UniProtKB-UniRule"/>
</dbReference>
<keyword evidence="12" id="KW-1185">Reference proteome</keyword>
<feature type="chain" id="PRO_5041030803" description="Outer membrane protein assembly factor BamA" evidence="8">
    <location>
        <begin position="22"/>
        <end position="760"/>
    </location>
</feature>
<evidence type="ECO:0000313" key="11">
    <source>
        <dbReference type="EMBL" id="MCK9686565.1"/>
    </source>
</evidence>
<dbReference type="NCBIfam" id="TIGR03303">
    <property type="entry name" value="OM_YaeT"/>
    <property type="match status" value="1"/>
</dbReference>
<dbReference type="HAMAP" id="MF_01430">
    <property type="entry name" value="OM_assembly_BamA"/>
    <property type="match status" value="1"/>
</dbReference>
<feature type="domain" description="POTRA" evidence="10">
    <location>
        <begin position="176"/>
        <end position="264"/>
    </location>
</feature>
<dbReference type="Gene3D" id="3.10.20.310">
    <property type="entry name" value="membrane protein fhac"/>
    <property type="match status" value="5"/>
</dbReference>
<organism evidence="11 12">
    <name type="scientific">Scleromatobacter humisilvae</name>
    <dbReference type="NCBI Taxonomy" id="2897159"/>
    <lineage>
        <taxon>Bacteria</taxon>
        <taxon>Pseudomonadati</taxon>
        <taxon>Pseudomonadota</taxon>
        <taxon>Betaproteobacteria</taxon>
        <taxon>Burkholderiales</taxon>
        <taxon>Sphaerotilaceae</taxon>
        <taxon>Scleromatobacter</taxon>
    </lineage>
</organism>
<feature type="domain" description="POTRA" evidence="10">
    <location>
        <begin position="93"/>
        <end position="173"/>
    </location>
</feature>
<dbReference type="InterPro" id="IPR010827">
    <property type="entry name" value="BamA/TamA_POTRA"/>
</dbReference>
<dbReference type="Pfam" id="PF01103">
    <property type="entry name" value="Omp85"/>
    <property type="match status" value="1"/>
</dbReference>
<dbReference type="GO" id="GO:0051205">
    <property type="term" value="P:protein insertion into membrane"/>
    <property type="evidence" value="ECO:0007669"/>
    <property type="project" value="UniProtKB-UniRule"/>
</dbReference>
<evidence type="ECO:0000256" key="6">
    <source>
        <dbReference type="ARBA" id="ARBA00023136"/>
    </source>
</evidence>
<accession>A0A9X1YJI9</accession>
<evidence type="ECO:0000256" key="4">
    <source>
        <dbReference type="ARBA" id="ARBA00022729"/>
    </source>
</evidence>
<evidence type="ECO:0000256" key="2">
    <source>
        <dbReference type="ARBA" id="ARBA00022452"/>
    </source>
</evidence>
<dbReference type="PANTHER" id="PTHR12815:SF23">
    <property type="entry name" value="OUTER MEMBRANE PROTEIN ASSEMBLY FACTOR BAMA"/>
    <property type="match status" value="1"/>
</dbReference>
<dbReference type="GO" id="GO:0009279">
    <property type="term" value="C:cell outer membrane"/>
    <property type="evidence" value="ECO:0007669"/>
    <property type="project" value="UniProtKB-SubCell"/>
</dbReference>
<evidence type="ECO:0000256" key="1">
    <source>
        <dbReference type="ARBA" id="ARBA00004370"/>
    </source>
</evidence>
<dbReference type="InterPro" id="IPR034746">
    <property type="entry name" value="POTRA"/>
</dbReference>